<protein>
    <submittedName>
        <fullName evidence="1">Uncharacterized protein</fullName>
    </submittedName>
</protein>
<name>A0A182IHJ9_ANOAR</name>
<dbReference type="VEuPathDB" id="VectorBase:AARA014923"/>
<dbReference type="Proteomes" id="UP000075840">
    <property type="component" value="Unassembled WGS sequence"/>
</dbReference>
<dbReference type="EMBL" id="APCN01001262">
    <property type="status" value="NOT_ANNOTATED_CDS"/>
    <property type="molecule type" value="Genomic_DNA"/>
</dbReference>
<sequence length="16" mass="1614">MGAYGCLLSELVASVT</sequence>
<accession>A0A182IHJ9</accession>
<keyword evidence="2" id="KW-1185">Reference proteome</keyword>
<organism evidence="1 2">
    <name type="scientific">Anopheles arabiensis</name>
    <name type="common">Mosquito</name>
    <dbReference type="NCBI Taxonomy" id="7173"/>
    <lineage>
        <taxon>Eukaryota</taxon>
        <taxon>Metazoa</taxon>
        <taxon>Ecdysozoa</taxon>
        <taxon>Arthropoda</taxon>
        <taxon>Hexapoda</taxon>
        <taxon>Insecta</taxon>
        <taxon>Pterygota</taxon>
        <taxon>Neoptera</taxon>
        <taxon>Endopterygota</taxon>
        <taxon>Diptera</taxon>
        <taxon>Nematocera</taxon>
        <taxon>Culicoidea</taxon>
        <taxon>Culicidae</taxon>
        <taxon>Anophelinae</taxon>
        <taxon>Anopheles</taxon>
    </lineage>
</organism>
<evidence type="ECO:0000313" key="2">
    <source>
        <dbReference type="Proteomes" id="UP000075840"/>
    </source>
</evidence>
<dbReference type="AlphaFoldDB" id="A0A182IHJ9"/>
<proteinExistence type="predicted"/>
<evidence type="ECO:0000313" key="1">
    <source>
        <dbReference type="EnsemblMetazoa" id="AARA014923-PA"/>
    </source>
</evidence>
<reference evidence="1" key="1">
    <citation type="submission" date="2022-08" db="UniProtKB">
        <authorList>
            <consortium name="EnsemblMetazoa"/>
        </authorList>
    </citation>
    <scope>IDENTIFICATION</scope>
    <source>
        <strain evidence="1">Dongola</strain>
    </source>
</reference>
<dbReference type="EnsemblMetazoa" id="AARA014923-RA">
    <property type="protein sequence ID" value="AARA014923-PA"/>
    <property type="gene ID" value="AARA014923"/>
</dbReference>